<dbReference type="Pfam" id="PF07396">
    <property type="entry name" value="Porin_O_P"/>
    <property type="match status" value="1"/>
</dbReference>
<proteinExistence type="predicted"/>
<dbReference type="OrthoDB" id="9771991at2"/>
<sequence length="489" mass="53241">MSKKSSKRNLQYCAVALAATMLCAGAAQAGPRIEFGDDGGFVQIDLKGQFYLENTSLGGGNDGKENRTDLHFMRNRLGLTGMLDETWGYKFQTCGNTGTTKNPFMYTLSQQDTDWNDRDIRIIDAYAIANFNEHINLKVGLTKIPLSRANLDDCFAPLSQDRSMFVYSAYGSSPAKFSRDLGGVAVGRFFNDRLTYFAGIFQGREGTSQTAIPYAPNYPNGAPNKIMGAPATTSTAPKTNLEYVARLTFDFLESEGGSGYQGTYFGEKKILNIGVGGAFQPQAAYKNTQNVYWLSDGTSSTTAPGPATTSSVTKVTTMANTSKGTVDYSAIAVDGMFEYPTAFGVPTITAQYLKVDFEDAYLTASSGDKLAVVSGMNGQKEGFYTKVAHILPFKIGGMGKLQPYALYENWRFAHLLGVDGQRIEQIGGGLNYYITGDQRVRLTAEYLKTDFSKKMAFVVPGASTPGVASGYVKDVNSFDTFRMMLQVVF</sequence>
<dbReference type="STRING" id="398767.Glov_1175"/>
<dbReference type="EMBL" id="CP001089">
    <property type="protein sequence ID" value="ACD94897.1"/>
    <property type="molecule type" value="Genomic_DNA"/>
</dbReference>
<dbReference type="eggNOG" id="COG3746">
    <property type="taxonomic scope" value="Bacteria"/>
</dbReference>
<dbReference type="NCBIfam" id="NF040900">
    <property type="entry name" value="porin_ExtI"/>
    <property type="match status" value="1"/>
</dbReference>
<feature type="signal peptide" evidence="1">
    <location>
        <begin position="1"/>
        <end position="29"/>
    </location>
</feature>
<keyword evidence="3" id="KW-1185">Reference proteome</keyword>
<dbReference type="Gene3D" id="2.40.160.10">
    <property type="entry name" value="Porin"/>
    <property type="match status" value="1"/>
</dbReference>
<keyword evidence="1" id="KW-0732">Signal</keyword>
<feature type="chain" id="PRO_5002786037" evidence="1">
    <location>
        <begin position="30"/>
        <end position="489"/>
    </location>
</feature>
<accession>B3E6S2</accession>
<gene>
    <name evidence="2" type="ordered locus">Glov_1175</name>
</gene>
<dbReference type="InterPro" id="IPR010870">
    <property type="entry name" value="Porin_O/P"/>
</dbReference>
<protein>
    <submittedName>
        <fullName evidence="2">Outer membrane porin FmdC, putative</fullName>
    </submittedName>
</protein>
<dbReference type="InterPro" id="IPR023614">
    <property type="entry name" value="Porin_dom_sf"/>
</dbReference>
<evidence type="ECO:0000256" key="1">
    <source>
        <dbReference type="SAM" id="SignalP"/>
    </source>
</evidence>
<organism evidence="2 3">
    <name type="scientific">Trichlorobacter lovleyi (strain ATCC BAA-1151 / DSM 17278 / SZ)</name>
    <name type="common">Geobacter lovleyi</name>
    <dbReference type="NCBI Taxonomy" id="398767"/>
    <lineage>
        <taxon>Bacteria</taxon>
        <taxon>Pseudomonadati</taxon>
        <taxon>Thermodesulfobacteriota</taxon>
        <taxon>Desulfuromonadia</taxon>
        <taxon>Geobacterales</taxon>
        <taxon>Geobacteraceae</taxon>
        <taxon>Trichlorobacter</taxon>
    </lineage>
</organism>
<evidence type="ECO:0000313" key="3">
    <source>
        <dbReference type="Proteomes" id="UP000002420"/>
    </source>
</evidence>
<dbReference type="KEGG" id="glo:Glov_1175"/>
<dbReference type="HOGENOM" id="CLU_695843_0_0_7"/>
<dbReference type="RefSeq" id="WP_012469246.1">
    <property type="nucleotide sequence ID" value="NC_010814.1"/>
</dbReference>
<dbReference type="Proteomes" id="UP000002420">
    <property type="component" value="Chromosome"/>
</dbReference>
<dbReference type="AlphaFoldDB" id="B3E6S2"/>
<name>B3E6S2_TRIL1</name>
<reference evidence="2 3" key="1">
    <citation type="submission" date="2008-05" db="EMBL/GenBank/DDBJ databases">
        <title>Complete sequence of chromosome of Geobacter lovleyi SZ.</title>
        <authorList>
            <consortium name="US DOE Joint Genome Institute"/>
            <person name="Lucas S."/>
            <person name="Copeland A."/>
            <person name="Lapidus A."/>
            <person name="Glavina del Rio T."/>
            <person name="Dalin E."/>
            <person name="Tice H."/>
            <person name="Bruce D."/>
            <person name="Goodwin L."/>
            <person name="Pitluck S."/>
            <person name="Chertkov O."/>
            <person name="Meincke L."/>
            <person name="Brettin T."/>
            <person name="Detter J.C."/>
            <person name="Han C."/>
            <person name="Tapia R."/>
            <person name="Kuske C.R."/>
            <person name="Schmutz J."/>
            <person name="Larimer F."/>
            <person name="Land M."/>
            <person name="Hauser L."/>
            <person name="Kyrpides N."/>
            <person name="Mikhailova N."/>
            <person name="Sung Y."/>
            <person name="Fletcher K.E."/>
            <person name="Ritalahti K.M."/>
            <person name="Loeffler F.E."/>
            <person name="Richardson P."/>
        </authorList>
    </citation>
    <scope>NUCLEOTIDE SEQUENCE [LARGE SCALE GENOMIC DNA]</scope>
    <source>
        <strain evidence="3">ATCC BAA-1151 / DSM 17278 / SZ</strain>
    </source>
</reference>
<evidence type="ECO:0000313" key="2">
    <source>
        <dbReference type="EMBL" id="ACD94897.1"/>
    </source>
</evidence>